<protein>
    <submittedName>
        <fullName evidence="4">GNAT superfamily N-acetyltransferase</fullName>
    </submittedName>
</protein>
<dbReference type="InterPro" id="IPR050832">
    <property type="entry name" value="Bact_Acetyltransf"/>
</dbReference>
<evidence type="ECO:0000256" key="2">
    <source>
        <dbReference type="ARBA" id="ARBA00023315"/>
    </source>
</evidence>
<dbReference type="CDD" id="cd04301">
    <property type="entry name" value="NAT_SF"/>
    <property type="match status" value="1"/>
</dbReference>
<feature type="domain" description="N-acetyltransferase" evidence="3">
    <location>
        <begin position="4"/>
        <end position="171"/>
    </location>
</feature>
<dbReference type="PANTHER" id="PTHR43877:SF2">
    <property type="entry name" value="AMINOALKYLPHOSPHONATE N-ACETYLTRANSFERASE-RELATED"/>
    <property type="match status" value="1"/>
</dbReference>
<dbReference type="GO" id="GO:0016747">
    <property type="term" value="F:acyltransferase activity, transferring groups other than amino-acyl groups"/>
    <property type="evidence" value="ECO:0007669"/>
    <property type="project" value="InterPro"/>
</dbReference>
<dbReference type="PANTHER" id="PTHR43877">
    <property type="entry name" value="AMINOALKYLPHOSPHONATE N-ACETYLTRANSFERASE-RELATED-RELATED"/>
    <property type="match status" value="1"/>
</dbReference>
<evidence type="ECO:0000313" key="5">
    <source>
        <dbReference type="Proteomes" id="UP000548476"/>
    </source>
</evidence>
<gene>
    <name evidence="4" type="ORF">HNR73_000171</name>
</gene>
<dbReference type="RefSeq" id="WP_184785243.1">
    <property type="nucleotide sequence ID" value="NZ_BONT01000064.1"/>
</dbReference>
<keyword evidence="1 4" id="KW-0808">Transferase</keyword>
<dbReference type="Gene3D" id="3.40.630.30">
    <property type="match status" value="1"/>
</dbReference>
<dbReference type="SUPFAM" id="SSF55729">
    <property type="entry name" value="Acyl-CoA N-acyltransferases (Nat)"/>
    <property type="match status" value="1"/>
</dbReference>
<dbReference type="EMBL" id="JACHGT010000001">
    <property type="protein sequence ID" value="MBB6032329.1"/>
    <property type="molecule type" value="Genomic_DNA"/>
</dbReference>
<accession>A0A841FI45</accession>
<dbReference type="PROSITE" id="PS51186">
    <property type="entry name" value="GNAT"/>
    <property type="match status" value="1"/>
</dbReference>
<sequence>MSDIKIRRTVETDIPTVLKMGDDAVSWLVSQGRTGQWGEKPWTGNQAITQKMHARLTTCEFYLAEIDGEPAGALAVSREAQPYVAVAEEPELYVQFLITAGAFRGHGVGARLLAHARERAEAWGVAQVRVDCYAGDDRKLVAFYVSQGFAPIETFTVGEKNWPGQLLGYRL</sequence>
<reference evidence="4 5" key="1">
    <citation type="submission" date="2020-08" db="EMBL/GenBank/DDBJ databases">
        <title>Genomic Encyclopedia of Type Strains, Phase IV (KMG-IV): sequencing the most valuable type-strain genomes for metagenomic binning, comparative biology and taxonomic classification.</title>
        <authorList>
            <person name="Goeker M."/>
        </authorList>
    </citation>
    <scope>NUCLEOTIDE SEQUENCE [LARGE SCALE GENOMIC DNA]</scope>
    <source>
        <strain evidence="4 5">YIM 65646</strain>
    </source>
</reference>
<dbReference type="InterPro" id="IPR000182">
    <property type="entry name" value="GNAT_dom"/>
</dbReference>
<evidence type="ECO:0000256" key="1">
    <source>
        <dbReference type="ARBA" id="ARBA00022679"/>
    </source>
</evidence>
<name>A0A841FI45_9ACTN</name>
<keyword evidence="2" id="KW-0012">Acyltransferase</keyword>
<dbReference type="Pfam" id="PF00583">
    <property type="entry name" value="Acetyltransf_1"/>
    <property type="match status" value="1"/>
</dbReference>
<proteinExistence type="predicted"/>
<evidence type="ECO:0000313" key="4">
    <source>
        <dbReference type="EMBL" id="MBB6032329.1"/>
    </source>
</evidence>
<dbReference type="Proteomes" id="UP000548476">
    <property type="component" value="Unassembled WGS sequence"/>
</dbReference>
<dbReference type="InterPro" id="IPR016181">
    <property type="entry name" value="Acyl_CoA_acyltransferase"/>
</dbReference>
<evidence type="ECO:0000259" key="3">
    <source>
        <dbReference type="PROSITE" id="PS51186"/>
    </source>
</evidence>
<dbReference type="AlphaFoldDB" id="A0A841FI45"/>
<organism evidence="4 5">
    <name type="scientific">Phytomonospora endophytica</name>
    <dbReference type="NCBI Taxonomy" id="714109"/>
    <lineage>
        <taxon>Bacteria</taxon>
        <taxon>Bacillati</taxon>
        <taxon>Actinomycetota</taxon>
        <taxon>Actinomycetes</taxon>
        <taxon>Micromonosporales</taxon>
        <taxon>Micromonosporaceae</taxon>
        <taxon>Phytomonospora</taxon>
    </lineage>
</organism>
<keyword evidence="5" id="KW-1185">Reference proteome</keyword>
<comment type="caution">
    <text evidence="4">The sequence shown here is derived from an EMBL/GenBank/DDBJ whole genome shotgun (WGS) entry which is preliminary data.</text>
</comment>